<gene>
    <name evidence="1" type="ORF">GBAR_LOCUS15820</name>
</gene>
<dbReference type="AlphaFoldDB" id="A0AA35WV47"/>
<dbReference type="Proteomes" id="UP001174909">
    <property type="component" value="Unassembled WGS sequence"/>
</dbReference>
<proteinExistence type="predicted"/>
<comment type="caution">
    <text evidence="1">The sequence shown here is derived from an EMBL/GenBank/DDBJ whole genome shotgun (WGS) entry which is preliminary data.</text>
</comment>
<sequence>MVAAALTRGTIRATPRSAILATISESRRTFLADKSRWMTGGDRSWRYARPHATLYSTEHLRAMEKKDSG</sequence>
<evidence type="ECO:0000313" key="2">
    <source>
        <dbReference type="Proteomes" id="UP001174909"/>
    </source>
</evidence>
<feature type="non-terminal residue" evidence="1">
    <location>
        <position position="1"/>
    </location>
</feature>
<name>A0AA35WV47_GEOBA</name>
<organism evidence="1 2">
    <name type="scientific">Geodia barretti</name>
    <name type="common">Barrett's horny sponge</name>
    <dbReference type="NCBI Taxonomy" id="519541"/>
    <lineage>
        <taxon>Eukaryota</taxon>
        <taxon>Metazoa</taxon>
        <taxon>Porifera</taxon>
        <taxon>Demospongiae</taxon>
        <taxon>Heteroscleromorpha</taxon>
        <taxon>Tetractinellida</taxon>
        <taxon>Astrophorina</taxon>
        <taxon>Geodiidae</taxon>
        <taxon>Geodia</taxon>
    </lineage>
</organism>
<evidence type="ECO:0000313" key="1">
    <source>
        <dbReference type="EMBL" id="CAI8027790.1"/>
    </source>
</evidence>
<keyword evidence="2" id="KW-1185">Reference proteome</keyword>
<protein>
    <submittedName>
        <fullName evidence="1">Uncharacterized protein</fullName>
    </submittedName>
</protein>
<reference evidence="1" key="1">
    <citation type="submission" date="2023-03" db="EMBL/GenBank/DDBJ databases">
        <authorList>
            <person name="Steffen K."/>
            <person name="Cardenas P."/>
        </authorList>
    </citation>
    <scope>NUCLEOTIDE SEQUENCE</scope>
</reference>
<dbReference type="EMBL" id="CASHTH010002297">
    <property type="protein sequence ID" value="CAI8027790.1"/>
    <property type="molecule type" value="Genomic_DNA"/>
</dbReference>
<accession>A0AA35WV47</accession>